<sequence>MLRRFVKVLLTLLLLAFIAAVGVLVIALNVEDPLTFQIASQEPTAAGDLTGPNARIIPSGSGATTLKCEVKNTSIFPIEFLPTTSILLPAKDANTAFLPASEVESVVIRLTPGQTYQGKLYGPQPLNAEDIHTFSYDWNVRGQNEVRTMLRWLDENAGFVPDSWLASLFWHTEPRKGRVKNVDVTMPGAAATASESGDANKDANKASVP</sequence>
<protein>
    <submittedName>
        <fullName evidence="2">Uncharacterized protein</fullName>
    </submittedName>
</protein>
<feature type="compositionally biased region" description="Basic and acidic residues" evidence="1">
    <location>
        <begin position="198"/>
        <end position="209"/>
    </location>
</feature>
<comment type="caution">
    <text evidence="2">The sequence shown here is derived from an EMBL/GenBank/DDBJ whole genome shotgun (WGS) entry which is preliminary data.</text>
</comment>
<evidence type="ECO:0000313" key="2">
    <source>
        <dbReference type="EMBL" id="RBP44229.1"/>
    </source>
</evidence>
<evidence type="ECO:0000256" key="1">
    <source>
        <dbReference type="SAM" id="MobiDB-lite"/>
    </source>
</evidence>
<organism evidence="2 3">
    <name type="scientific">Roseimicrobium gellanilyticum</name>
    <dbReference type="NCBI Taxonomy" id="748857"/>
    <lineage>
        <taxon>Bacteria</taxon>
        <taxon>Pseudomonadati</taxon>
        <taxon>Verrucomicrobiota</taxon>
        <taxon>Verrucomicrobiia</taxon>
        <taxon>Verrucomicrobiales</taxon>
        <taxon>Verrucomicrobiaceae</taxon>
        <taxon>Roseimicrobium</taxon>
    </lineage>
</organism>
<keyword evidence="3" id="KW-1185">Reference proteome</keyword>
<dbReference type="AlphaFoldDB" id="A0A366HM60"/>
<gene>
    <name evidence="2" type="ORF">DES53_10448</name>
</gene>
<dbReference type="Proteomes" id="UP000253426">
    <property type="component" value="Unassembled WGS sequence"/>
</dbReference>
<proteinExistence type="predicted"/>
<dbReference type="RefSeq" id="WP_113958654.1">
    <property type="nucleotide sequence ID" value="NZ_QNRR01000004.1"/>
</dbReference>
<accession>A0A366HM60</accession>
<dbReference type="EMBL" id="QNRR01000004">
    <property type="protein sequence ID" value="RBP44229.1"/>
    <property type="molecule type" value="Genomic_DNA"/>
</dbReference>
<evidence type="ECO:0000313" key="3">
    <source>
        <dbReference type="Proteomes" id="UP000253426"/>
    </source>
</evidence>
<name>A0A366HM60_9BACT</name>
<reference evidence="2 3" key="1">
    <citation type="submission" date="2018-06" db="EMBL/GenBank/DDBJ databases">
        <title>Genomic Encyclopedia of Type Strains, Phase IV (KMG-IV): sequencing the most valuable type-strain genomes for metagenomic binning, comparative biology and taxonomic classification.</title>
        <authorList>
            <person name="Goeker M."/>
        </authorList>
    </citation>
    <scope>NUCLEOTIDE SEQUENCE [LARGE SCALE GENOMIC DNA]</scope>
    <source>
        <strain evidence="2 3">DSM 25532</strain>
    </source>
</reference>
<feature type="region of interest" description="Disordered" evidence="1">
    <location>
        <begin position="190"/>
        <end position="209"/>
    </location>
</feature>